<dbReference type="InterPro" id="IPR050595">
    <property type="entry name" value="Bact_response_regulator"/>
</dbReference>
<evidence type="ECO:0000256" key="3">
    <source>
        <dbReference type="SAM" id="MobiDB-lite"/>
    </source>
</evidence>
<dbReference type="PIRSF" id="PIRSF005897">
    <property type="entry name" value="RR_PatA"/>
    <property type="match status" value="1"/>
</dbReference>
<dbReference type="EMBL" id="JADEXQ010000014">
    <property type="protein sequence ID" value="MBE9029284.1"/>
    <property type="molecule type" value="Genomic_DNA"/>
</dbReference>
<gene>
    <name evidence="5" type="ORF">IQ266_05850</name>
</gene>
<keyword evidence="1 2" id="KW-0597">Phosphoprotein</keyword>
<feature type="compositionally biased region" description="Low complexity" evidence="3">
    <location>
        <begin position="256"/>
        <end position="275"/>
    </location>
</feature>
<evidence type="ECO:0000256" key="1">
    <source>
        <dbReference type="ARBA" id="ARBA00022553"/>
    </source>
</evidence>
<evidence type="ECO:0000256" key="2">
    <source>
        <dbReference type="PROSITE-ProRule" id="PRU00169"/>
    </source>
</evidence>
<keyword evidence="6" id="KW-1185">Reference proteome</keyword>
<dbReference type="Pfam" id="PF14332">
    <property type="entry name" value="DUF4388"/>
    <property type="match status" value="1"/>
</dbReference>
<dbReference type="SMART" id="SM00448">
    <property type="entry name" value="REC"/>
    <property type="match status" value="1"/>
</dbReference>
<dbReference type="GO" id="GO:0000160">
    <property type="term" value="P:phosphorelay signal transduction system"/>
    <property type="evidence" value="ECO:0007669"/>
    <property type="project" value="InterPro"/>
</dbReference>
<dbReference type="InterPro" id="IPR024186">
    <property type="entry name" value="Sig_transdc_resp-reg_PatA"/>
</dbReference>
<evidence type="ECO:0000313" key="6">
    <source>
        <dbReference type="Proteomes" id="UP000625316"/>
    </source>
</evidence>
<dbReference type="Proteomes" id="UP000625316">
    <property type="component" value="Unassembled WGS sequence"/>
</dbReference>
<proteinExistence type="predicted"/>
<dbReference type="SUPFAM" id="SSF52172">
    <property type="entry name" value="CheY-like"/>
    <property type="match status" value="1"/>
</dbReference>
<name>A0A928Z286_9CYAN</name>
<sequence length="413" mass="46239">MTVLTKMTHDLLMLSQRRSTGELVITHKEAPFPQWRLYFYFGRLVYAESDKHSVRRWMRAFQIQCPECIQSGWLSKVSTDRELWGADILEQAVQQNQITTTQAKAVIQTIVKEVVFSFIGLVRLDSEWNPNKAVPQQAAFLSISQVLHEAQLLREQWRSSGFDKLQALVPNFSPEMVPVVTDPKRLAMVVPAEAAVKLIKLMQGQRTFWDVAVRMRRPLPDVLKSILPLIHQGLITFKDLPDLNNPFIRVPPPAFKPAAKPTAPEPTTDAASDTPAQKGVIACIDDSPMIGEQIREILQPFGYEVKVITNPLQGIATLLQDKPDLIFLDLVMPNTNGYELCTFLRKTSAFQNLPIVILTGHDGVIDRMRAKMAGASDFMSKPPEGIKVLQMVEKHLGIEAGADANENPSLSIA</sequence>
<feature type="region of interest" description="Disordered" evidence="3">
    <location>
        <begin position="254"/>
        <end position="275"/>
    </location>
</feature>
<dbReference type="PANTHER" id="PTHR44591">
    <property type="entry name" value="STRESS RESPONSE REGULATOR PROTEIN 1"/>
    <property type="match status" value="1"/>
</dbReference>
<comment type="caution">
    <text evidence="5">The sequence shown here is derived from an EMBL/GenBank/DDBJ whole genome shotgun (WGS) entry which is preliminary data.</text>
</comment>
<dbReference type="InterPro" id="IPR001789">
    <property type="entry name" value="Sig_transdc_resp-reg_receiver"/>
</dbReference>
<dbReference type="PANTHER" id="PTHR44591:SF23">
    <property type="entry name" value="CHEY SUBFAMILY"/>
    <property type="match status" value="1"/>
</dbReference>
<evidence type="ECO:0000313" key="5">
    <source>
        <dbReference type="EMBL" id="MBE9029284.1"/>
    </source>
</evidence>
<dbReference type="InterPro" id="IPR025497">
    <property type="entry name" value="PatA-like_N"/>
</dbReference>
<protein>
    <submittedName>
        <fullName evidence="5">Response regulator</fullName>
    </submittedName>
</protein>
<dbReference type="PROSITE" id="PS50110">
    <property type="entry name" value="RESPONSE_REGULATORY"/>
    <property type="match status" value="1"/>
</dbReference>
<dbReference type="InterPro" id="IPR011006">
    <property type="entry name" value="CheY-like_superfamily"/>
</dbReference>
<dbReference type="Gene3D" id="3.40.50.2300">
    <property type="match status" value="1"/>
</dbReference>
<evidence type="ECO:0000259" key="4">
    <source>
        <dbReference type="PROSITE" id="PS50110"/>
    </source>
</evidence>
<feature type="domain" description="Response regulatory" evidence="4">
    <location>
        <begin position="280"/>
        <end position="396"/>
    </location>
</feature>
<feature type="modified residue" description="4-aspartylphosphate" evidence="2">
    <location>
        <position position="329"/>
    </location>
</feature>
<reference evidence="5" key="1">
    <citation type="submission" date="2020-10" db="EMBL/GenBank/DDBJ databases">
        <authorList>
            <person name="Castelo-Branco R."/>
            <person name="Eusebio N."/>
            <person name="Adriana R."/>
            <person name="Vieira A."/>
            <person name="Brugerolle De Fraissinette N."/>
            <person name="Rezende De Castro R."/>
            <person name="Schneider M.P."/>
            <person name="Vasconcelos V."/>
            <person name="Leao P.N."/>
        </authorList>
    </citation>
    <scope>NUCLEOTIDE SEQUENCE</scope>
    <source>
        <strain evidence="5">LEGE 11480</strain>
    </source>
</reference>
<accession>A0A928Z286</accession>
<dbReference type="Pfam" id="PF00072">
    <property type="entry name" value="Response_reg"/>
    <property type="match status" value="1"/>
</dbReference>
<organism evidence="5 6">
    <name type="scientific">Romeriopsis navalis LEGE 11480</name>
    <dbReference type="NCBI Taxonomy" id="2777977"/>
    <lineage>
        <taxon>Bacteria</taxon>
        <taxon>Bacillati</taxon>
        <taxon>Cyanobacteriota</taxon>
        <taxon>Cyanophyceae</taxon>
        <taxon>Leptolyngbyales</taxon>
        <taxon>Leptolyngbyaceae</taxon>
        <taxon>Romeriopsis</taxon>
        <taxon>Romeriopsis navalis</taxon>
    </lineage>
</organism>
<dbReference type="RefSeq" id="WP_264324104.1">
    <property type="nucleotide sequence ID" value="NZ_JADEXQ010000014.1"/>
</dbReference>
<dbReference type="AlphaFoldDB" id="A0A928Z286"/>